<accession>A0A9P6AE73</accession>
<gene>
    <name evidence="9" type="ORF">BS47DRAFT_1308385</name>
</gene>
<comment type="caution">
    <text evidence="9">The sequence shown here is derived from an EMBL/GenBank/DDBJ whole genome shotgun (WGS) entry which is preliminary data.</text>
</comment>
<dbReference type="AlphaFoldDB" id="A0A9P6AE73"/>
<feature type="transmembrane region" description="Helical" evidence="8">
    <location>
        <begin position="64"/>
        <end position="86"/>
    </location>
</feature>
<sequence length="173" mass="19299">MPSGWVNLEAVTDAQLFDNEKPAFSFLGFSRTQRLYGFVGCTIIGFVLSILGSILLFVGALWSFALLFTIGIIVSLAGTGFLIGFGKQVKMMFKPVRVVAAILFLGSIGLVFVGAFVLKNDVGLTMSFFVIIEYLAYTWYSLSYIPYARYAFLHSSKNLYDFCITTEPWSNLW</sequence>
<feature type="transmembrane region" description="Helical" evidence="8">
    <location>
        <begin position="98"/>
        <end position="118"/>
    </location>
</feature>
<organism evidence="9 10">
    <name type="scientific">Hydnum rufescens UP504</name>
    <dbReference type="NCBI Taxonomy" id="1448309"/>
    <lineage>
        <taxon>Eukaryota</taxon>
        <taxon>Fungi</taxon>
        <taxon>Dikarya</taxon>
        <taxon>Basidiomycota</taxon>
        <taxon>Agaricomycotina</taxon>
        <taxon>Agaricomycetes</taxon>
        <taxon>Cantharellales</taxon>
        <taxon>Hydnaceae</taxon>
        <taxon>Hydnum</taxon>
    </lineage>
</organism>
<dbReference type="PANTHER" id="PTHR23137">
    <property type="entry name" value="VESICLE TRANSPORT PROTEIN-RELATED"/>
    <property type="match status" value="1"/>
</dbReference>
<keyword evidence="10" id="KW-1185">Reference proteome</keyword>
<dbReference type="InterPro" id="IPR011691">
    <property type="entry name" value="Vesicle_transpt_SFT2"/>
</dbReference>
<evidence type="ECO:0000256" key="2">
    <source>
        <dbReference type="ARBA" id="ARBA00022448"/>
    </source>
</evidence>
<feature type="transmembrane region" description="Helical" evidence="8">
    <location>
        <begin position="35"/>
        <end position="58"/>
    </location>
</feature>
<reference evidence="9" key="1">
    <citation type="journal article" date="2020" name="Nat. Commun.">
        <title>Large-scale genome sequencing of mycorrhizal fungi provides insights into the early evolution of symbiotic traits.</title>
        <authorList>
            <person name="Miyauchi S."/>
            <person name="Kiss E."/>
            <person name="Kuo A."/>
            <person name="Drula E."/>
            <person name="Kohler A."/>
            <person name="Sanchez-Garcia M."/>
            <person name="Morin E."/>
            <person name="Andreopoulos B."/>
            <person name="Barry K.W."/>
            <person name="Bonito G."/>
            <person name="Buee M."/>
            <person name="Carver A."/>
            <person name="Chen C."/>
            <person name="Cichocki N."/>
            <person name="Clum A."/>
            <person name="Culley D."/>
            <person name="Crous P.W."/>
            <person name="Fauchery L."/>
            <person name="Girlanda M."/>
            <person name="Hayes R.D."/>
            <person name="Keri Z."/>
            <person name="LaButti K."/>
            <person name="Lipzen A."/>
            <person name="Lombard V."/>
            <person name="Magnuson J."/>
            <person name="Maillard F."/>
            <person name="Murat C."/>
            <person name="Nolan M."/>
            <person name="Ohm R.A."/>
            <person name="Pangilinan J."/>
            <person name="Pereira M.F."/>
            <person name="Perotto S."/>
            <person name="Peter M."/>
            <person name="Pfister S."/>
            <person name="Riley R."/>
            <person name="Sitrit Y."/>
            <person name="Stielow J.B."/>
            <person name="Szollosi G."/>
            <person name="Zifcakova L."/>
            <person name="Stursova M."/>
            <person name="Spatafora J.W."/>
            <person name="Tedersoo L."/>
            <person name="Vaario L.M."/>
            <person name="Yamada A."/>
            <person name="Yan M."/>
            <person name="Wang P."/>
            <person name="Xu J."/>
            <person name="Bruns T."/>
            <person name="Baldrian P."/>
            <person name="Vilgalys R."/>
            <person name="Dunand C."/>
            <person name="Henrissat B."/>
            <person name="Grigoriev I.V."/>
            <person name="Hibbett D."/>
            <person name="Nagy L.G."/>
            <person name="Martin F.M."/>
        </authorList>
    </citation>
    <scope>NUCLEOTIDE SEQUENCE</scope>
    <source>
        <strain evidence="9">UP504</strain>
    </source>
</reference>
<comment type="similarity">
    <text evidence="7 8">Belongs to the SFT2 family.</text>
</comment>
<keyword evidence="8" id="KW-0333">Golgi apparatus</keyword>
<evidence type="ECO:0000256" key="3">
    <source>
        <dbReference type="ARBA" id="ARBA00022692"/>
    </source>
</evidence>
<dbReference type="OrthoDB" id="73614at2759"/>
<evidence type="ECO:0000256" key="7">
    <source>
        <dbReference type="ARBA" id="ARBA00025800"/>
    </source>
</evidence>
<dbReference type="Pfam" id="PF04178">
    <property type="entry name" value="Got1"/>
    <property type="match status" value="1"/>
</dbReference>
<evidence type="ECO:0000313" key="10">
    <source>
        <dbReference type="Proteomes" id="UP000886523"/>
    </source>
</evidence>
<evidence type="ECO:0000256" key="1">
    <source>
        <dbReference type="ARBA" id="ARBA00004141"/>
    </source>
</evidence>
<evidence type="ECO:0000256" key="8">
    <source>
        <dbReference type="RuleBase" id="RU363111"/>
    </source>
</evidence>
<dbReference type="GO" id="GO:0000139">
    <property type="term" value="C:Golgi membrane"/>
    <property type="evidence" value="ECO:0007669"/>
    <property type="project" value="UniProtKB-SubCell"/>
</dbReference>
<protein>
    <recommendedName>
        <fullName evidence="8">Protein transport protein SFT2</fullName>
    </recommendedName>
</protein>
<dbReference type="GO" id="GO:0015031">
    <property type="term" value="P:protein transport"/>
    <property type="evidence" value="ECO:0007669"/>
    <property type="project" value="UniProtKB-KW"/>
</dbReference>
<evidence type="ECO:0000256" key="5">
    <source>
        <dbReference type="ARBA" id="ARBA00022989"/>
    </source>
</evidence>
<keyword evidence="5 8" id="KW-1133">Transmembrane helix</keyword>
<proteinExistence type="inferred from homology"/>
<keyword evidence="2 8" id="KW-0813">Transport</keyword>
<dbReference type="Proteomes" id="UP000886523">
    <property type="component" value="Unassembled WGS sequence"/>
</dbReference>
<evidence type="ECO:0000256" key="6">
    <source>
        <dbReference type="ARBA" id="ARBA00023136"/>
    </source>
</evidence>
<name>A0A9P6AE73_9AGAM</name>
<dbReference type="PANTHER" id="PTHR23137:SF6">
    <property type="entry name" value="VESICLE TRANSPORT PROTEIN"/>
    <property type="match status" value="1"/>
</dbReference>
<keyword evidence="3 8" id="KW-0812">Transmembrane</keyword>
<keyword evidence="4 8" id="KW-0653">Protein transport</keyword>
<evidence type="ECO:0000313" key="9">
    <source>
        <dbReference type="EMBL" id="KAF9504290.1"/>
    </source>
</evidence>
<evidence type="ECO:0000256" key="4">
    <source>
        <dbReference type="ARBA" id="ARBA00022927"/>
    </source>
</evidence>
<feature type="transmembrane region" description="Helical" evidence="8">
    <location>
        <begin position="124"/>
        <end position="147"/>
    </location>
</feature>
<comment type="subcellular location">
    <subcellularLocation>
        <location evidence="8">Golgi apparatus membrane</location>
        <topology evidence="8">Multi-pass membrane protein</topology>
    </subcellularLocation>
    <subcellularLocation>
        <location evidence="1">Membrane</location>
        <topology evidence="1">Multi-pass membrane protein</topology>
    </subcellularLocation>
</comment>
<dbReference type="InterPro" id="IPR007305">
    <property type="entry name" value="Vesicle_transpt_Got1/SFT2"/>
</dbReference>
<comment type="function">
    <text evidence="8">Nonessential protein required for the fusion of transport vesicles derived from the endocytic pathway with the Golgi complex.</text>
</comment>
<dbReference type="GO" id="GO:0016192">
    <property type="term" value="P:vesicle-mediated transport"/>
    <property type="evidence" value="ECO:0007669"/>
    <property type="project" value="InterPro"/>
</dbReference>
<dbReference type="EMBL" id="MU129241">
    <property type="protein sequence ID" value="KAF9504290.1"/>
    <property type="molecule type" value="Genomic_DNA"/>
</dbReference>
<keyword evidence="6 8" id="KW-0472">Membrane</keyword>